<comment type="caution">
    <text evidence="2">The sequence shown here is derived from an EMBL/GenBank/DDBJ whole genome shotgun (WGS) entry which is preliminary data.</text>
</comment>
<reference evidence="2 3" key="1">
    <citation type="journal article" date="2016" name="Nat. Commun.">
        <title>Thousands of microbial genomes shed light on interconnected biogeochemical processes in an aquifer system.</title>
        <authorList>
            <person name="Anantharaman K."/>
            <person name="Brown C.T."/>
            <person name="Hug L.A."/>
            <person name="Sharon I."/>
            <person name="Castelle C.J."/>
            <person name="Probst A.J."/>
            <person name="Thomas B.C."/>
            <person name="Singh A."/>
            <person name="Wilkins M.J."/>
            <person name="Karaoz U."/>
            <person name="Brodie E.L."/>
            <person name="Williams K.H."/>
            <person name="Hubbard S.S."/>
            <person name="Banfield J.F."/>
        </authorList>
    </citation>
    <scope>NUCLEOTIDE SEQUENCE [LARGE SCALE GENOMIC DNA]</scope>
</reference>
<evidence type="ECO:0000256" key="1">
    <source>
        <dbReference type="SAM" id="Phobius"/>
    </source>
</evidence>
<keyword evidence="1" id="KW-1133">Transmembrane helix</keyword>
<accession>A0A1F5YXP4</accession>
<feature type="transmembrane region" description="Helical" evidence="1">
    <location>
        <begin position="7"/>
        <end position="25"/>
    </location>
</feature>
<feature type="transmembrane region" description="Helical" evidence="1">
    <location>
        <begin position="59"/>
        <end position="76"/>
    </location>
</feature>
<evidence type="ECO:0000313" key="2">
    <source>
        <dbReference type="EMBL" id="OGG04969.1"/>
    </source>
</evidence>
<organism evidence="2 3">
    <name type="scientific">Candidatus Gottesmanbacteria bacterium RBG_16_52_11</name>
    <dbReference type="NCBI Taxonomy" id="1798374"/>
    <lineage>
        <taxon>Bacteria</taxon>
        <taxon>Candidatus Gottesmaniibacteriota</taxon>
    </lineage>
</organism>
<proteinExistence type="predicted"/>
<feature type="transmembrane region" description="Helical" evidence="1">
    <location>
        <begin position="31"/>
        <end position="52"/>
    </location>
</feature>
<dbReference type="STRING" id="1798374.A2Z33_06790"/>
<dbReference type="Proteomes" id="UP000178448">
    <property type="component" value="Unassembled WGS sequence"/>
</dbReference>
<dbReference type="AlphaFoldDB" id="A0A1F5YXP4"/>
<sequence>MQRSGRNFWHLFLSIAALSFLGWFGNTFPPVATWQVVVFLTVTGISIYFSVLYLSRKSLTALALTGYTVLFLTLRYLGLHDWYYPLLLTAAAGSVWWYLKHL</sequence>
<protein>
    <submittedName>
        <fullName evidence="2">Uncharacterized protein</fullName>
    </submittedName>
</protein>
<evidence type="ECO:0000313" key="3">
    <source>
        <dbReference type="Proteomes" id="UP000178448"/>
    </source>
</evidence>
<gene>
    <name evidence="2" type="ORF">A2Z33_06790</name>
</gene>
<keyword evidence="1" id="KW-0472">Membrane</keyword>
<name>A0A1F5YXP4_9BACT</name>
<feature type="transmembrane region" description="Helical" evidence="1">
    <location>
        <begin position="82"/>
        <end position="99"/>
    </location>
</feature>
<dbReference type="EMBL" id="MFJD01000001">
    <property type="protein sequence ID" value="OGG04969.1"/>
    <property type="molecule type" value="Genomic_DNA"/>
</dbReference>
<keyword evidence="1" id="KW-0812">Transmembrane</keyword>